<dbReference type="CDD" id="cd00063">
    <property type="entry name" value="FN3"/>
    <property type="match status" value="1"/>
</dbReference>
<dbReference type="GO" id="GO:0005509">
    <property type="term" value="F:calcium ion binding"/>
    <property type="evidence" value="ECO:0007669"/>
    <property type="project" value="InterPro"/>
</dbReference>
<protein>
    <recommendedName>
        <fullName evidence="3">Fibronectin type-III domain-containing protein</fullName>
    </recommendedName>
</protein>
<dbReference type="InterPro" id="IPR013783">
    <property type="entry name" value="Ig-like_fold"/>
</dbReference>
<dbReference type="SUPFAM" id="SSF49265">
    <property type="entry name" value="Fibronectin type III"/>
    <property type="match status" value="1"/>
</dbReference>
<dbReference type="RefSeq" id="WP_092993095.1">
    <property type="nucleotide sequence ID" value="NZ_FMWD01000002.1"/>
</dbReference>
<feature type="chain" id="PRO_5011608411" description="Fibronectin type-III domain-containing protein" evidence="2">
    <location>
        <begin position="26"/>
        <end position="333"/>
    </location>
</feature>
<sequence length="333" mass="34620">MNSPKTSLRLAALFSAGLLMGTLQAAPPASNTNWWDRHGDDATVVENSPPVIEGSPATEVDAGAAYLFVPAVTDADGDRLKFSIINRPAWAGFDRKSGELSGTPAAGEVGTTAGIVIEVTDGTHVASLDPFDLTVHTSTGDTDDGSDTESEPVNSAPEISGTPPTEVTENSEYRFTPTASDPDGDELSFGIENHPAWAQFDSATGTLSGTPGSTDVGTTSGIVISVTDGALTSALDAFDLVVNDDGTANGSAAISWTPPTTRTDGSALTDLAGYRLRYGQSSGDYSETVEIGAGVTSYVLEQLDQGQWYFTMTALDSEGLESEFSEEGQKTIE</sequence>
<keyword evidence="5" id="KW-1185">Reference proteome</keyword>
<dbReference type="InterPro" id="IPR006644">
    <property type="entry name" value="Cadg"/>
</dbReference>
<dbReference type="InterPro" id="IPR036116">
    <property type="entry name" value="FN3_sf"/>
</dbReference>
<organism evidence="4 5">
    <name type="scientific">Thiohalomonas denitrificans</name>
    <dbReference type="NCBI Taxonomy" id="415747"/>
    <lineage>
        <taxon>Bacteria</taxon>
        <taxon>Pseudomonadati</taxon>
        <taxon>Pseudomonadota</taxon>
        <taxon>Gammaproteobacteria</taxon>
        <taxon>Thiohalomonadales</taxon>
        <taxon>Thiohalomonadaceae</taxon>
        <taxon>Thiohalomonas</taxon>
    </lineage>
</organism>
<evidence type="ECO:0000256" key="2">
    <source>
        <dbReference type="SAM" id="SignalP"/>
    </source>
</evidence>
<dbReference type="Gene3D" id="2.60.40.10">
    <property type="entry name" value="Immunoglobulins"/>
    <property type="match status" value="3"/>
</dbReference>
<keyword evidence="2" id="KW-0732">Signal</keyword>
<dbReference type="EMBL" id="FMWD01000002">
    <property type="protein sequence ID" value="SCZ53444.1"/>
    <property type="molecule type" value="Genomic_DNA"/>
</dbReference>
<dbReference type="SUPFAM" id="SSF49313">
    <property type="entry name" value="Cadherin-like"/>
    <property type="match status" value="2"/>
</dbReference>
<feature type="compositionally biased region" description="Acidic residues" evidence="1">
    <location>
        <begin position="141"/>
        <end position="150"/>
    </location>
</feature>
<evidence type="ECO:0000313" key="4">
    <source>
        <dbReference type="EMBL" id="SCZ53444.1"/>
    </source>
</evidence>
<dbReference type="InterPro" id="IPR003961">
    <property type="entry name" value="FN3_dom"/>
</dbReference>
<name>A0A1G5PV47_9GAMM</name>
<dbReference type="InterPro" id="IPR015919">
    <property type="entry name" value="Cadherin-like_sf"/>
</dbReference>
<accession>A0A1G5PV47</accession>
<feature type="signal peptide" evidence="2">
    <location>
        <begin position="1"/>
        <end position="25"/>
    </location>
</feature>
<reference evidence="4 5" key="1">
    <citation type="submission" date="2016-10" db="EMBL/GenBank/DDBJ databases">
        <authorList>
            <person name="de Groot N.N."/>
        </authorList>
    </citation>
    <scope>NUCLEOTIDE SEQUENCE [LARGE SCALE GENOMIC DNA]</scope>
    <source>
        <strain evidence="4 5">HLD2</strain>
    </source>
</reference>
<dbReference type="Pfam" id="PF05345">
    <property type="entry name" value="He_PIG"/>
    <property type="match status" value="2"/>
</dbReference>
<gene>
    <name evidence="4" type="ORF">SAMN03097708_00932</name>
</gene>
<evidence type="ECO:0000256" key="1">
    <source>
        <dbReference type="SAM" id="MobiDB-lite"/>
    </source>
</evidence>
<feature type="region of interest" description="Disordered" evidence="1">
    <location>
        <begin position="134"/>
        <end position="190"/>
    </location>
</feature>
<dbReference type="PROSITE" id="PS50853">
    <property type="entry name" value="FN3"/>
    <property type="match status" value="1"/>
</dbReference>
<dbReference type="SMART" id="SM00736">
    <property type="entry name" value="CADG"/>
    <property type="match status" value="2"/>
</dbReference>
<evidence type="ECO:0000259" key="3">
    <source>
        <dbReference type="PROSITE" id="PS50853"/>
    </source>
</evidence>
<dbReference type="STRING" id="415747.SAMN03097708_00932"/>
<feature type="domain" description="Fibronectin type-III" evidence="3">
    <location>
        <begin position="236"/>
        <end position="333"/>
    </location>
</feature>
<dbReference type="AlphaFoldDB" id="A0A1G5PV47"/>
<dbReference type="OrthoDB" id="7486720at2"/>
<evidence type="ECO:0000313" key="5">
    <source>
        <dbReference type="Proteomes" id="UP000199648"/>
    </source>
</evidence>
<dbReference type="Proteomes" id="UP000199648">
    <property type="component" value="Unassembled WGS sequence"/>
</dbReference>
<dbReference type="GO" id="GO:0016020">
    <property type="term" value="C:membrane"/>
    <property type="evidence" value="ECO:0007669"/>
    <property type="project" value="InterPro"/>
</dbReference>
<proteinExistence type="predicted"/>